<proteinExistence type="predicted"/>
<sequence length="246" mass="27527">MRSLVLEGLSQPQSLISPEQFLSLQESRPDAYSNLRLLRVLRKSKLQDAEACAERFLQYLQWREVNRVNDLMVDRNVAKFCKGAFGVSVVGGVEGIKDENAPSAPPPQKSSVTVYLDVGDWKTKDLMEELKRGSNGISVDSFLQYWISIYEDIHLRLHDLTVANGRNLAFANIDADMGSISLSQFSPKFMRRVGGPWMTTTQSHYPETTNKIFFRNAPTVINVVWKVVGVFVSEGTKVGPTCPAPT</sequence>
<dbReference type="PANTHER" id="PTHR45657:SF1">
    <property type="entry name" value="CRAL-TRIO DOMAIN-CONTAINING PROTEIN YKL091C-RELATED"/>
    <property type="match status" value="1"/>
</dbReference>
<dbReference type="SUPFAM" id="SSF52087">
    <property type="entry name" value="CRAL/TRIO domain"/>
    <property type="match status" value="1"/>
</dbReference>
<dbReference type="InterPro" id="IPR036865">
    <property type="entry name" value="CRAL-TRIO_dom_sf"/>
</dbReference>
<evidence type="ECO:0000313" key="3">
    <source>
        <dbReference type="Proteomes" id="UP001165065"/>
    </source>
</evidence>
<comment type="caution">
    <text evidence="2">The sequence shown here is derived from an EMBL/GenBank/DDBJ whole genome shotgun (WGS) entry which is preliminary data.</text>
</comment>
<dbReference type="Gene3D" id="3.40.525.10">
    <property type="entry name" value="CRAL-TRIO lipid binding domain"/>
    <property type="match status" value="1"/>
</dbReference>
<organism evidence="2 3">
    <name type="scientific">Triparma columacea</name>
    <dbReference type="NCBI Taxonomy" id="722753"/>
    <lineage>
        <taxon>Eukaryota</taxon>
        <taxon>Sar</taxon>
        <taxon>Stramenopiles</taxon>
        <taxon>Ochrophyta</taxon>
        <taxon>Bolidophyceae</taxon>
        <taxon>Parmales</taxon>
        <taxon>Triparmaceae</taxon>
        <taxon>Triparma</taxon>
    </lineage>
</organism>
<dbReference type="EMBL" id="BRYA01000071">
    <property type="protein sequence ID" value="GMI37152.1"/>
    <property type="molecule type" value="Genomic_DNA"/>
</dbReference>
<evidence type="ECO:0000259" key="1">
    <source>
        <dbReference type="Pfam" id="PF00650"/>
    </source>
</evidence>
<protein>
    <recommendedName>
        <fullName evidence="1">CRAL-TRIO domain-containing protein</fullName>
    </recommendedName>
</protein>
<reference evidence="3" key="1">
    <citation type="journal article" date="2023" name="Commun. Biol.">
        <title>Genome analysis of Parmales, the sister group of diatoms, reveals the evolutionary specialization of diatoms from phago-mixotrophs to photoautotrophs.</title>
        <authorList>
            <person name="Ban H."/>
            <person name="Sato S."/>
            <person name="Yoshikawa S."/>
            <person name="Yamada K."/>
            <person name="Nakamura Y."/>
            <person name="Ichinomiya M."/>
            <person name="Sato N."/>
            <person name="Blanc-Mathieu R."/>
            <person name="Endo H."/>
            <person name="Kuwata A."/>
            <person name="Ogata H."/>
        </authorList>
    </citation>
    <scope>NUCLEOTIDE SEQUENCE [LARGE SCALE GENOMIC DNA]</scope>
</reference>
<dbReference type="InterPro" id="IPR051026">
    <property type="entry name" value="PI/PC_transfer"/>
</dbReference>
<dbReference type="InterPro" id="IPR001251">
    <property type="entry name" value="CRAL-TRIO_dom"/>
</dbReference>
<name>A0A9W7G8I0_9STRA</name>
<dbReference type="Pfam" id="PF00650">
    <property type="entry name" value="CRAL_TRIO"/>
    <property type="match status" value="1"/>
</dbReference>
<gene>
    <name evidence="2" type="ORF">TrCOL_g7179</name>
</gene>
<dbReference type="PANTHER" id="PTHR45657">
    <property type="entry name" value="CRAL-TRIO DOMAIN-CONTAINING PROTEIN YKL091C-RELATED"/>
    <property type="match status" value="1"/>
</dbReference>
<accession>A0A9W7G8I0</accession>
<evidence type="ECO:0000313" key="2">
    <source>
        <dbReference type="EMBL" id="GMI37152.1"/>
    </source>
</evidence>
<feature type="domain" description="CRAL-TRIO" evidence="1">
    <location>
        <begin position="110"/>
        <end position="237"/>
    </location>
</feature>
<keyword evidence="3" id="KW-1185">Reference proteome</keyword>
<dbReference type="Proteomes" id="UP001165065">
    <property type="component" value="Unassembled WGS sequence"/>
</dbReference>
<dbReference type="AlphaFoldDB" id="A0A9W7G8I0"/>